<evidence type="ECO:0000313" key="5">
    <source>
        <dbReference type="Proteomes" id="UP000663889"/>
    </source>
</evidence>
<comment type="caution">
    <text evidence="4">The sequence shown here is derived from an EMBL/GenBank/DDBJ whole genome shotgun (WGS) entry which is preliminary data.</text>
</comment>
<evidence type="ECO:0000256" key="2">
    <source>
        <dbReference type="ARBA" id="ARBA00022723"/>
    </source>
</evidence>
<dbReference type="GO" id="GO:0046872">
    <property type="term" value="F:metal ion binding"/>
    <property type="evidence" value="ECO:0007669"/>
    <property type="project" value="UniProtKB-KW"/>
</dbReference>
<organism evidence="4 5">
    <name type="scientific">Rotaria sordida</name>
    <dbReference type="NCBI Taxonomy" id="392033"/>
    <lineage>
        <taxon>Eukaryota</taxon>
        <taxon>Metazoa</taxon>
        <taxon>Spiralia</taxon>
        <taxon>Gnathifera</taxon>
        <taxon>Rotifera</taxon>
        <taxon>Eurotatoria</taxon>
        <taxon>Bdelloidea</taxon>
        <taxon>Philodinida</taxon>
        <taxon>Philodinidae</taxon>
        <taxon>Rotaria</taxon>
    </lineage>
</organism>
<keyword evidence="2" id="KW-0479">Metal-binding</keyword>
<dbReference type="PANTHER" id="PTHR23080:SF133">
    <property type="entry name" value="SI:CH211-262I1.5-RELATED"/>
    <property type="match status" value="1"/>
</dbReference>
<evidence type="ECO:0000313" key="4">
    <source>
        <dbReference type="EMBL" id="CAF1294570.1"/>
    </source>
</evidence>
<evidence type="ECO:0000256" key="1">
    <source>
        <dbReference type="ARBA" id="ARBA00001968"/>
    </source>
</evidence>
<dbReference type="EMBL" id="CAJNOU010002148">
    <property type="protein sequence ID" value="CAF1294570.1"/>
    <property type="molecule type" value="Genomic_DNA"/>
</dbReference>
<comment type="cofactor">
    <cofactor evidence="1">
        <name>a divalent metal cation</name>
        <dbReference type="ChEBI" id="CHEBI:60240"/>
    </cofactor>
</comment>
<dbReference type="AlphaFoldDB" id="A0A815D735"/>
<dbReference type="InterPro" id="IPR027806">
    <property type="entry name" value="HARBI1_dom"/>
</dbReference>
<dbReference type="Pfam" id="PF13359">
    <property type="entry name" value="DDE_Tnp_4"/>
    <property type="match status" value="1"/>
</dbReference>
<feature type="domain" description="DDE Tnp4" evidence="3">
    <location>
        <begin position="219"/>
        <end position="374"/>
    </location>
</feature>
<name>A0A815D735_9BILA</name>
<gene>
    <name evidence="4" type="ORF">SEV965_LOCUS25954</name>
</gene>
<protein>
    <recommendedName>
        <fullName evidence="3">DDE Tnp4 domain-containing protein</fullName>
    </recommendedName>
</protein>
<evidence type="ECO:0000259" key="3">
    <source>
        <dbReference type="Pfam" id="PF13359"/>
    </source>
</evidence>
<reference evidence="4" key="1">
    <citation type="submission" date="2021-02" db="EMBL/GenBank/DDBJ databases">
        <authorList>
            <person name="Nowell W R."/>
        </authorList>
    </citation>
    <scope>NUCLEOTIDE SEQUENCE</scope>
</reference>
<dbReference type="Proteomes" id="UP000663889">
    <property type="component" value="Unassembled WGS sequence"/>
</dbReference>
<dbReference type="PANTHER" id="PTHR23080">
    <property type="entry name" value="THAP DOMAIN PROTEIN"/>
    <property type="match status" value="1"/>
</dbReference>
<accession>A0A815D735</accession>
<sequence length="387" mass="44936">MTSSSQIKWDCPECQITMEDRRKYCDSCKSMLVWTCVSSGKSGLYSNYHRHLTRCDYCTPEVEEERQQLKEEKQISKVQELQILYDGQRPWSEWSRNNESCAQHTGLDIEQVQFLYSLCEQSITEYCTNRKRQQTIDTDVPYLSPINLLAITLWYLKHYHSERYIATELNFGRSTVNYFLFAIIDILYASAYPKLILLPDDMNDENTAHGPEEYHKLIVDSTCIAINQPGDREQRKVYYYAKSPTNYAFKIQITCDFNHRIVHVSKCFPGSVHDLTILQESGLLEYTEENVQIIGDKAYIGEQYVITPRKKPRGGELTAEEKDFNRSISSARAAIENINRRVKSYAILGSIYKGPYDDLEKITKIAHVVVSLCNLKLSKYPIRSNRV</sequence>
<proteinExistence type="predicted"/>